<protein>
    <submittedName>
        <fullName evidence="2">Uncharacterized protein</fullName>
    </submittedName>
</protein>
<proteinExistence type="predicted"/>
<dbReference type="Proteomes" id="UP001178461">
    <property type="component" value="Chromosome 2"/>
</dbReference>
<evidence type="ECO:0000313" key="3">
    <source>
        <dbReference type="Proteomes" id="UP001178461"/>
    </source>
</evidence>
<name>A0AA35JVZ9_9SAUR</name>
<dbReference type="EMBL" id="OX395127">
    <property type="protein sequence ID" value="CAI5765778.1"/>
    <property type="molecule type" value="Genomic_DNA"/>
</dbReference>
<organism evidence="2 3">
    <name type="scientific">Podarcis lilfordi</name>
    <name type="common">Lilford's wall lizard</name>
    <dbReference type="NCBI Taxonomy" id="74358"/>
    <lineage>
        <taxon>Eukaryota</taxon>
        <taxon>Metazoa</taxon>
        <taxon>Chordata</taxon>
        <taxon>Craniata</taxon>
        <taxon>Vertebrata</taxon>
        <taxon>Euteleostomi</taxon>
        <taxon>Lepidosauria</taxon>
        <taxon>Squamata</taxon>
        <taxon>Bifurcata</taxon>
        <taxon>Unidentata</taxon>
        <taxon>Episquamata</taxon>
        <taxon>Laterata</taxon>
        <taxon>Lacertibaenia</taxon>
        <taxon>Lacertidae</taxon>
        <taxon>Podarcis</taxon>
    </lineage>
</organism>
<accession>A0AA35JVZ9</accession>
<feature type="region of interest" description="Disordered" evidence="1">
    <location>
        <begin position="36"/>
        <end position="66"/>
    </location>
</feature>
<reference evidence="2" key="1">
    <citation type="submission" date="2022-12" db="EMBL/GenBank/DDBJ databases">
        <authorList>
            <person name="Alioto T."/>
            <person name="Alioto T."/>
            <person name="Gomez Garrido J."/>
        </authorList>
    </citation>
    <scope>NUCLEOTIDE SEQUENCE</scope>
</reference>
<evidence type="ECO:0000256" key="1">
    <source>
        <dbReference type="SAM" id="MobiDB-lite"/>
    </source>
</evidence>
<feature type="compositionally biased region" description="Polar residues" evidence="1">
    <location>
        <begin position="41"/>
        <end position="59"/>
    </location>
</feature>
<keyword evidence="3" id="KW-1185">Reference proteome</keyword>
<sequence>MTLQPCSLDDLGSFTKVLGRKGNDRILQHSIGEQPEMRGTISPNRALSVTGEPSGNLSATFHCGPP</sequence>
<evidence type="ECO:0000313" key="2">
    <source>
        <dbReference type="EMBL" id="CAI5765778.1"/>
    </source>
</evidence>
<dbReference type="AlphaFoldDB" id="A0AA35JVZ9"/>
<gene>
    <name evidence="2" type="ORF">PODLI_1B000296</name>
</gene>